<evidence type="ECO:0000256" key="10">
    <source>
        <dbReference type="PROSITE-ProRule" id="PRU10141"/>
    </source>
</evidence>
<name>A0A5J4X1I0_9EUKA</name>
<dbReference type="EC" id="2.7.11.1" evidence="2"/>
<proteinExistence type="inferred from homology"/>
<sequence length="1132" mass="127997">MPVRAPIILKPQWYLNKEVGQGEKGNPSPLGAGAWGRVYRAQDLYGQLLAIKVQKLEEYLDSEFAAAGILENIPTPYFVKTFGKKELGDRVFIAMEYADMGSLEKTTDACLMPRVIIIAHDLLEFLSHLHRNFLVHCNIKPSNIVLAQVEYTDNFIPKMCDFGESAGMEMMKTSLDIGGSPFFHPPEVRNKKGNYDGGVDIWGLGIVLYLLATGKSMNHPRAFFALRQYGLVLPSDLQMITEPPTPMPHVKQQELNIFQQDLLLDKNGVHLKDTMGKDFLQLLSLMLTVDPTKRPTAAQLLMHPVFTMADNNITSIPISYANELGIQIDLRSQLVSARVRPGIQISKIQLEKQVTLNERLNQEQAAIRQQFGLEVDEIIAKLMINDAFANFATIEDLYAKLQEYEDQQLHFMISKDIIQALTNATIRCIFDFAPNTPLTQSGQSFYRNKSQNYIESDQRAKILLIRSHYSYMIAIFVDIQTKFKRGRERVKQIFADTVLQELLVSFLEPIYNIQKEFLEALDNTIPFFAPEQVRDLVKSKELILYLSQAAVMFSKVKPDITNLAIKILAAVAKHGIKLGEGAQSFSVTSDNFVLLLQQAESGGKVDITETKEHPFKQYFERSGSTANIALIFNQTIEKLEQYKIQRDYVAKGGPNNSSIYRDPKVDMTLKLTDGSDPENPEEQLLYTRLASSACIVLFHNGSKLQTIHQRVIEVLIEEIFPPRLEQSLKDINLSPEHKEMMEKRLNDASIAIIALGYLLHLPANYVFGDKNSITGNIQKFLMLSEMYPEADVVHALSLLSVLARSTPNDQVIAAINSVMISPEVAKIRQLQVQRKEVDVIEKLNILEIVLTKFGYKQQKQELPSLGSNYGSGISQTFSQRMERLGKGGFGEVWKAKVISSGQLVAYKELAYYSDEEKQMAFPSSFLHVVEPLGFFVEDEEFKAYLVLECCSNGDLRQYINQMMKMGVEISDKKAWEMVGQVIESLNQLHANGIIHGDMKPENILLTEDFEVKLADFGLTKKLQEGREYITAFGGTTRYLSPELQKADEPQQNGKSQQKRMQTKAADIWAEKNISLGELVLRVTTINPPEIPTHYPESLRKLIKGMLEKDPSRRITSEQILKVPEVAESLKKE</sequence>
<organism evidence="12 13">
    <name type="scientific">Streblomastix strix</name>
    <dbReference type="NCBI Taxonomy" id="222440"/>
    <lineage>
        <taxon>Eukaryota</taxon>
        <taxon>Metamonada</taxon>
        <taxon>Preaxostyla</taxon>
        <taxon>Oxymonadida</taxon>
        <taxon>Streblomastigidae</taxon>
        <taxon>Streblomastix</taxon>
    </lineage>
</organism>
<keyword evidence="7 10" id="KW-0067">ATP-binding</keyword>
<dbReference type="AlphaFoldDB" id="A0A5J4X1I0"/>
<feature type="domain" description="Protein kinase" evidence="11">
    <location>
        <begin position="24"/>
        <end position="306"/>
    </location>
</feature>
<dbReference type="Gene3D" id="1.10.510.10">
    <property type="entry name" value="Transferase(Phosphotransferase) domain 1"/>
    <property type="match status" value="2"/>
</dbReference>
<comment type="caution">
    <text evidence="12">The sequence shown here is derived from an EMBL/GenBank/DDBJ whole genome shotgun (WGS) entry which is preliminary data.</text>
</comment>
<dbReference type="InterPro" id="IPR008271">
    <property type="entry name" value="Ser/Thr_kinase_AS"/>
</dbReference>
<dbReference type="InterPro" id="IPR000719">
    <property type="entry name" value="Prot_kinase_dom"/>
</dbReference>
<evidence type="ECO:0000256" key="8">
    <source>
        <dbReference type="ARBA" id="ARBA00047899"/>
    </source>
</evidence>
<comment type="catalytic activity">
    <reaction evidence="9">
        <text>L-seryl-[protein] + ATP = O-phospho-L-seryl-[protein] + ADP + H(+)</text>
        <dbReference type="Rhea" id="RHEA:17989"/>
        <dbReference type="Rhea" id="RHEA-COMP:9863"/>
        <dbReference type="Rhea" id="RHEA-COMP:11604"/>
        <dbReference type="ChEBI" id="CHEBI:15378"/>
        <dbReference type="ChEBI" id="CHEBI:29999"/>
        <dbReference type="ChEBI" id="CHEBI:30616"/>
        <dbReference type="ChEBI" id="CHEBI:83421"/>
        <dbReference type="ChEBI" id="CHEBI:456216"/>
        <dbReference type="EC" id="2.7.11.1"/>
    </reaction>
</comment>
<comment type="catalytic activity">
    <reaction evidence="8">
        <text>L-threonyl-[protein] + ATP = O-phospho-L-threonyl-[protein] + ADP + H(+)</text>
        <dbReference type="Rhea" id="RHEA:46608"/>
        <dbReference type="Rhea" id="RHEA-COMP:11060"/>
        <dbReference type="Rhea" id="RHEA-COMP:11605"/>
        <dbReference type="ChEBI" id="CHEBI:15378"/>
        <dbReference type="ChEBI" id="CHEBI:30013"/>
        <dbReference type="ChEBI" id="CHEBI:30616"/>
        <dbReference type="ChEBI" id="CHEBI:61977"/>
        <dbReference type="ChEBI" id="CHEBI:456216"/>
        <dbReference type="EC" id="2.7.11.1"/>
    </reaction>
</comment>
<dbReference type="PROSITE" id="PS00107">
    <property type="entry name" value="PROTEIN_KINASE_ATP"/>
    <property type="match status" value="1"/>
</dbReference>
<evidence type="ECO:0000256" key="9">
    <source>
        <dbReference type="ARBA" id="ARBA00048679"/>
    </source>
</evidence>
<evidence type="ECO:0000256" key="3">
    <source>
        <dbReference type="ARBA" id="ARBA00022527"/>
    </source>
</evidence>
<dbReference type="PANTHER" id="PTHR43671">
    <property type="entry name" value="SERINE/THREONINE-PROTEIN KINASE NEK"/>
    <property type="match status" value="1"/>
</dbReference>
<dbReference type="PROSITE" id="PS50011">
    <property type="entry name" value="PROTEIN_KINASE_DOM"/>
    <property type="match status" value="2"/>
</dbReference>
<accession>A0A5J4X1I0</accession>
<evidence type="ECO:0000259" key="11">
    <source>
        <dbReference type="PROSITE" id="PS50011"/>
    </source>
</evidence>
<keyword evidence="4" id="KW-0808">Transferase</keyword>
<evidence type="ECO:0000256" key="7">
    <source>
        <dbReference type="ARBA" id="ARBA00022840"/>
    </source>
</evidence>
<dbReference type="SMART" id="SM00220">
    <property type="entry name" value="S_TKc"/>
    <property type="match status" value="2"/>
</dbReference>
<dbReference type="InterPro" id="IPR011009">
    <property type="entry name" value="Kinase-like_dom_sf"/>
</dbReference>
<gene>
    <name evidence="12" type="ORF">EZS28_003293</name>
</gene>
<evidence type="ECO:0000256" key="4">
    <source>
        <dbReference type="ARBA" id="ARBA00022679"/>
    </source>
</evidence>
<dbReference type="GO" id="GO:0005524">
    <property type="term" value="F:ATP binding"/>
    <property type="evidence" value="ECO:0007669"/>
    <property type="project" value="UniProtKB-UniRule"/>
</dbReference>
<dbReference type="PROSITE" id="PS00108">
    <property type="entry name" value="PROTEIN_KINASE_ST"/>
    <property type="match status" value="1"/>
</dbReference>
<dbReference type="SUPFAM" id="SSF56112">
    <property type="entry name" value="Protein kinase-like (PK-like)"/>
    <property type="match status" value="2"/>
</dbReference>
<evidence type="ECO:0000313" key="12">
    <source>
        <dbReference type="EMBL" id="KAA6401187.1"/>
    </source>
</evidence>
<keyword evidence="5 10" id="KW-0547">Nucleotide-binding</keyword>
<protein>
    <recommendedName>
        <fullName evidence="2">non-specific serine/threonine protein kinase</fullName>
        <ecNumber evidence="2">2.7.11.1</ecNumber>
    </recommendedName>
</protein>
<keyword evidence="3" id="KW-0723">Serine/threonine-protein kinase</keyword>
<dbReference type="InterPro" id="IPR017441">
    <property type="entry name" value="Protein_kinase_ATP_BS"/>
</dbReference>
<comment type="similarity">
    <text evidence="1">Belongs to the protein kinase superfamily. NEK Ser/Thr protein kinase family. NIMA subfamily.</text>
</comment>
<dbReference type="Pfam" id="PF00069">
    <property type="entry name" value="Pkinase"/>
    <property type="match status" value="2"/>
</dbReference>
<reference evidence="12 13" key="1">
    <citation type="submission" date="2019-03" db="EMBL/GenBank/DDBJ databases">
        <title>Single cell metagenomics reveals metabolic interactions within the superorganism composed of flagellate Streblomastix strix and complex community of Bacteroidetes bacteria on its surface.</title>
        <authorList>
            <person name="Treitli S.C."/>
            <person name="Kolisko M."/>
            <person name="Husnik F."/>
            <person name="Keeling P."/>
            <person name="Hampl V."/>
        </authorList>
    </citation>
    <scope>NUCLEOTIDE SEQUENCE [LARGE SCALE GENOMIC DNA]</scope>
    <source>
        <strain evidence="12">ST1C</strain>
    </source>
</reference>
<keyword evidence="6" id="KW-0418">Kinase</keyword>
<evidence type="ECO:0000256" key="1">
    <source>
        <dbReference type="ARBA" id="ARBA00010886"/>
    </source>
</evidence>
<dbReference type="GO" id="GO:0004674">
    <property type="term" value="F:protein serine/threonine kinase activity"/>
    <property type="evidence" value="ECO:0007669"/>
    <property type="project" value="UniProtKB-KW"/>
</dbReference>
<evidence type="ECO:0000313" key="13">
    <source>
        <dbReference type="Proteomes" id="UP000324800"/>
    </source>
</evidence>
<evidence type="ECO:0000256" key="2">
    <source>
        <dbReference type="ARBA" id="ARBA00012513"/>
    </source>
</evidence>
<dbReference type="Proteomes" id="UP000324800">
    <property type="component" value="Unassembled WGS sequence"/>
</dbReference>
<dbReference type="PANTHER" id="PTHR43671:SF98">
    <property type="entry name" value="SERINE_THREONINE-PROTEIN KINASE NEK11"/>
    <property type="match status" value="1"/>
</dbReference>
<feature type="domain" description="Protein kinase" evidence="11">
    <location>
        <begin position="878"/>
        <end position="1125"/>
    </location>
</feature>
<feature type="binding site" evidence="10">
    <location>
        <position position="52"/>
    </location>
    <ligand>
        <name>ATP</name>
        <dbReference type="ChEBI" id="CHEBI:30616"/>
    </ligand>
</feature>
<dbReference type="InterPro" id="IPR050660">
    <property type="entry name" value="NEK_Ser/Thr_kinase"/>
</dbReference>
<dbReference type="Gene3D" id="3.30.200.20">
    <property type="entry name" value="Phosphorylase Kinase, domain 1"/>
    <property type="match status" value="1"/>
</dbReference>
<dbReference type="EMBL" id="SNRW01000430">
    <property type="protein sequence ID" value="KAA6401187.1"/>
    <property type="molecule type" value="Genomic_DNA"/>
</dbReference>
<evidence type="ECO:0000256" key="6">
    <source>
        <dbReference type="ARBA" id="ARBA00022777"/>
    </source>
</evidence>
<evidence type="ECO:0000256" key="5">
    <source>
        <dbReference type="ARBA" id="ARBA00022741"/>
    </source>
</evidence>